<sequence>MSDIKLLANNKKARHEYFIEDVYECGIELKGTEVKSIKKGKVSIKESYCMIENSEVFVYSMNVSPYTQGNIFNVDSLRKRKLLMHKSEIRKLIGKTKEQGYTLIPLRVYEKNGLVKVEIALAKGKNLYDKRETLKKRDDLRNMQRAMRR</sequence>
<comment type="function">
    <text evidence="3">Required for rescue of stalled ribosomes mediated by trans-translation. Binds to transfer-messenger RNA (tmRNA), required for stable association of tmRNA with ribosomes. tmRNA and SmpB together mimic tRNA shape, replacing the anticodon stem-loop with SmpB. tmRNA is encoded by the ssrA gene; the 2 termini fold to resemble tRNA(Ala) and it encodes a 'tag peptide', a short internal open reading frame. During trans-translation Ala-aminoacylated tmRNA acts like a tRNA, entering the A-site of stalled ribosomes, displacing the stalled mRNA. The ribosome then switches to translate the ORF on the tmRNA; the nascent peptide is terminated with the 'tag peptide' encoded by the tmRNA and targeted for degradation. The ribosome is freed to recommence translation, which seems to be the essential function of trans-translation.</text>
</comment>
<dbReference type="GO" id="GO:0070929">
    <property type="term" value="P:trans-translation"/>
    <property type="evidence" value="ECO:0007669"/>
    <property type="project" value="UniProtKB-UniRule"/>
</dbReference>
<dbReference type="NCBIfam" id="TIGR00086">
    <property type="entry name" value="smpB"/>
    <property type="match status" value="1"/>
</dbReference>
<comment type="subcellular location">
    <subcellularLocation>
        <location evidence="3">Cytoplasm</location>
    </subcellularLocation>
    <text evidence="3">The tmRNA-SmpB complex associates with stalled 70S ribosomes.</text>
</comment>
<dbReference type="GO" id="GO:0003723">
    <property type="term" value="F:RNA binding"/>
    <property type="evidence" value="ECO:0007669"/>
    <property type="project" value="UniProtKB-UniRule"/>
</dbReference>
<keyword evidence="2 3" id="KW-0694">RNA-binding</keyword>
<reference evidence="7 10" key="3">
    <citation type="submission" date="2017-09" db="EMBL/GenBank/DDBJ databases">
        <title>Bacterial strain isolated from the female urinary microbiota.</title>
        <authorList>
            <person name="Thomas-White K."/>
            <person name="Kumar N."/>
            <person name="Forster S."/>
            <person name="Putonti C."/>
            <person name="Lawley T."/>
            <person name="Wolfe A.J."/>
        </authorList>
    </citation>
    <scope>NUCLEOTIDE SEQUENCE [LARGE SCALE GENOMIC DNA]</scope>
    <source>
        <strain evidence="7 10">UMB0115</strain>
    </source>
</reference>
<dbReference type="EMBL" id="PNHD01000001">
    <property type="protein sequence ID" value="PMC60948.1"/>
    <property type="molecule type" value="Genomic_DNA"/>
</dbReference>
<evidence type="ECO:0000256" key="2">
    <source>
        <dbReference type="ARBA" id="ARBA00022884"/>
    </source>
</evidence>
<dbReference type="EMBL" id="JAHAIK010000003">
    <property type="protein sequence ID" value="MBS5964326.1"/>
    <property type="molecule type" value="Genomic_DNA"/>
</dbReference>
<dbReference type="AlphaFoldDB" id="A0A233VS70"/>
<protein>
    <recommendedName>
        <fullName evidence="3">SsrA-binding protein</fullName>
    </recommendedName>
    <alternativeName>
        <fullName evidence="3">Small protein B</fullName>
    </alternativeName>
</protein>
<dbReference type="GO" id="GO:0070930">
    <property type="term" value="P:trans-translation-dependent protein tagging"/>
    <property type="evidence" value="ECO:0007669"/>
    <property type="project" value="TreeGrafter"/>
</dbReference>
<evidence type="ECO:0000313" key="10">
    <source>
        <dbReference type="Proteomes" id="UP000235723"/>
    </source>
</evidence>
<dbReference type="Proteomes" id="UP000215413">
    <property type="component" value="Unassembled WGS sequence"/>
</dbReference>
<dbReference type="Gene3D" id="2.40.280.10">
    <property type="match status" value="1"/>
</dbReference>
<dbReference type="HAMAP" id="MF_00023">
    <property type="entry name" value="SmpB"/>
    <property type="match status" value="1"/>
</dbReference>
<dbReference type="EMBL" id="NDYC01000019">
    <property type="protein sequence ID" value="OXZ27452.1"/>
    <property type="molecule type" value="Genomic_DNA"/>
</dbReference>
<dbReference type="InterPro" id="IPR020081">
    <property type="entry name" value="SsrA-bd_prot_CS"/>
</dbReference>
<comment type="similarity">
    <text evidence="3">Belongs to the SmpB family.</text>
</comment>
<evidence type="ECO:0000256" key="3">
    <source>
        <dbReference type="HAMAP-Rule" id="MF_00023"/>
    </source>
</evidence>
<keyword evidence="1 3" id="KW-0963">Cytoplasm</keyword>
<gene>
    <name evidence="3 4" type="primary">smpB</name>
    <name evidence="5" type="ORF">B9N49_03760</name>
    <name evidence="6" type="ORF">B9N55_05070</name>
    <name evidence="7" type="ORF">CJ208_00760</name>
    <name evidence="4" type="ORF">KIA07_01505</name>
</gene>
<organism evidence="7 10">
    <name type="scientific">Finegoldia magna</name>
    <name type="common">Peptostreptococcus magnus</name>
    <dbReference type="NCBI Taxonomy" id="1260"/>
    <lineage>
        <taxon>Bacteria</taxon>
        <taxon>Bacillati</taxon>
        <taxon>Bacillota</taxon>
        <taxon>Tissierellia</taxon>
        <taxon>Tissierellales</taxon>
        <taxon>Peptoniphilaceae</taxon>
        <taxon>Finegoldia</taxon>
    </lineage>
</organism>
<proteinExistence type="inferred from homology"/>
<evidence type="ECO:0000313" key="4">
    <source>
        <dbReference type="EMBL" id="MBS5964326.1"/>
    </source>
</evidence>
<dbReference type="SUPFAM" id="SSF74982">
    <property type="entry name" value="Small protein B (SmpB)"/>
    <property type="match status" value="1"/>
</dbReference>
<dbReference type="PANTHER" id="PTHR30308">
    <property type="entry name" value="TMRNA-BINDING COMPONENT OF TRANS-TRANSLATION TAGGING COMPLEX"/>
    <property type="match status" value="1"/>
</dbReference>
<dbReference type="PROSITE" id="PS01317">
    <property type="entry name" value="SSRP"/>
    <property type="match status" value="1"/>
</dbReference>
<evidence type="ECO:0000313" key="6">
    <source>
        <dbReference type="EMBL" id="OXZ32190.1"/>
    </source>
</evidence>
<accession>A0A233VS70</accession>
<dbReference type="InterPro" id="IPR023620">
    <property type="entry name" value="SmpB"/>
</dbReference>
<evidence type="ECO:0000313" key="8">
    <source>
        <dbReference type="Proteomes" id="UP000215413"/>
    </source>
</evidence>
<evidence type="ECO:0000313" key="9">
    <source>
        <dbReference type="Proteomes" id="UP000215546"/>
    </source>
</evidence>
<name>A0A233VS70_FINMA</name>
<evidence type="ECO:0000256" key="1">
    <source>
        <dbReference type="ARBA" id="ARBA00022490"/>
    </source>
</evidence>
<dbReference type="CDD" id="cd09294">
    <property type="entry name" value="SmpB"/>
    <property type="match status" value="1"/>
</dbReference>
<dbReference type="InterPro" id="IPR000037">
    <property type="entry name" value="SsrA-bd_prot"/>
</dbReference>
<dbReference type="GO" id="GO:0005829">
    <property type="term" value="C:cytosol"/>
    <property type="evidence" value="ECO:0007669"/>
    <property type="project" value="TreeGrafter"/>
</dbReference>
<evidence type="ECO:0000313" key="5">
    <source>
        <dbReference type="EMBL" id="OXZ27452.1"/>
    </source>
</evidence>
<reference evidence="8 9" key="2">
    <citation type="submission" date="2017-04" db="EMBL/GenBank/DDBJ databases">
        <title>Finegoldia magna isolated from orthopedic joint implant-associated infections.</title>
        <authorList>
            <person name="Bjorklund S."/>
            <person name="Bruggemann H."/>
            <person name="Jensen A."/>
            <person name="Hellmark B."/>
            <person name="Soderquist B."/>
        </authorList>
    </citation>
    <scope>NUCLEOTIDE SEQUENCE [LARGE SCALE GENOMIC DNA]</scope>
    <source>
        <strain evidence="9">12T273</strain>
        <strain evidence="8">CCUG 54800</strain>
    </source>
</reference>
<dbReference type="Proteomes" id="UP000235723">
    <property type="component" value="Unassembled WGS sequence"/>
</dbReference>
<dbReference type="GeneID" id="60840047"/>
<dbReference type="Proteomes" id="UP000215546">
    <property type="component" value="Unassembled WGS sequence"/>
</dbReference>
<reference evidence="4" key="4">
    <citation type="submission" date="2021-02" db="EMBL/GenBank/DDBJ databases">
        <title>Infant gut strain persistence is associated with maternal origin, phylogeny, and functional potential including surface adhesion and iron acquisition.</title>
        <authorList>
            <person name="Lou Y.C."/>
        </authorList>
    </citation>
    <scope>NUCLEOTIDE SEQUENCE</scope>
    <source>
        <strain evidence="4">L3_058_000G1_dasL3_058_000G1_concoct_72</strain>
    </source>
</reference>
<dbReference type="PANTHER" id="PTHR30308:SF2">
    <property type="entry name" value="SSRA-BINDING PROTEIN"/>
    <property type="match status" value="1"/>
</dbReference>
<comment type="caution">
    <text evidence="7">The sequence shown here is derived from an EMBL/GenBank/DDBJ whole genome shotgun (WGS) entry which is preliminary data.</text>
</comment>
<dbReference type="Pfam" id="PF01668">
    <property type="entry name" value="SmpB"/>
    <property type="match status" value="1"/>
</dbReference>
<dbReference type="EMBL" id="NDYE01000012">
    <property type="protein sequence ID" value="OXZ32190.1"/>
    <property type="molecule type" value="Genomic_DNA"/>
</dbReference>
<dbReference type="RefSeq" id="WP_094205581.1">
    <property type="nucleotide sequence ID" value="NZ_AP031486.1"/>
</dbReference>
<reference evidence="5" key="1">
    <citation type="journal article" date="2017" name="J. Clin. Microbiol.">
        <title>Finegoldia magna Isolated from Orthopedic Joint Implant-Associated Infections.</title>
        <authorList>
            <person name="Soderquist B."/>
            <person name="Bjorklund S."/>
            <person name="Hellmark B."/>
            <person name="Jensen A."/>
            <person name="Bruggemann H."/>
        </authorList>
    </citation>
    <scope>NUCLEOTIDE SEQUENCE</scope>
    <source>
        <strain evidence="6">12T273</strain>
        <strain evidence="5">CCUG 54800</strain>
    </source>
</reference>
<dbReference type="NCBIfam" id="NF003843">
    <property type="entry name" value="PRK05422.1"/>
    <property type="match status" value="1"/>
</dbReference>
<dbReference type="Proteomes" id="UP000730862">
    <property type="component" value="Unassembled WGS sequence"/>
</dbReference>
<evidence type="ECO:0000313" key="7">
    <source>
        <dbReference type="EMBL" id="PMC60948.1"/>
    </source>
</evidence>